<dbReference type="GO" id="GO:0005737">
    <property type="term" value="C:cytoplasm"/>
    <property type="evidence" value="ECO:0007669"/>
    <property type="project" value="TreeGrafter"/>
</dbReference>
<evidence type="ECO:0000256" key="1">
    <source>
        <dbReference type="ARBA" id="ARBA00022722"/>
    </source>
</evidence>
<dbReference type="InterPro" id="IPR036397">
    <property type="entry name" value="RNaseH_sf"/>
</dbReference>
<evidence type="ECO:0000256" key="3">
    <source>
        <dbReference type="SAM" id="MobiDB-lite"/>
    </source>
</evidence>
<dbReference type="Gene3D" id="3.30.420.10">
    <property type="entry name" value="Ribonuclease H-like superfamily/Ribonuclease H"/>
    <property type="match status" value="1"/>
</dbReference>
<gene>
    <name evidence="5" type="ORF">RHTO0S_05e05996g</name>
</gene>
<keyword evidence="2" id="KW-0378">Hydrolase</keyword>
<accession>A0A061ASQ3</accession>
<evidence type="ECO:0000259" key="4">
    <source>
        <dbReference type="SMART" id="SM00474"/>
    </source>
</evidence>
<feature type="compositionally biased region" description="Low complexity" evidence="3">
    <location>
        <begin position="243"/>
        <end position="267"/>
    </location>
</feature>
<feature type="region of interest" description="Disordered" evidence="3">
    <location>
        <begin position="632"/>
        <end position="657"/>
    </location>
</feature>
<dbReference type="GO" id="GO:0006139">
    <property type="term" value="P:nucleobase-containing compound metabolic process"/>
    <property type="evidence" value="ECO:0007669"/>
    <property type="project" value="InterPro"/>
</dbReference>
<feature type="region of interest" description="Disordered" evidence="3">
    <location>
        <begin position="337"/>
        <end position="415"/>
    </location>
</feature>
<dbReference type="Pfam" id="PF01612">
    <property type="entry name" value="DNA_pol_A_exo1"/>
    <property type="match status" value="1"/>
</dbReference>
<dbReference type="PANTHER" id="PTHR13620:SF104">
    <property type="entry name" value="EXONUCLEASE 3'-5' DOMAIN-CONTAINING PROTEIN 2"/>
    <property type="match status" value="1"/>
</dbReference>
<feature type="region of interest" description="Disordered" evidence="3">
    <location>
        <begin position="242"/>
        <end position="294"/>
    </location>
</feature>
<reference evidence="5" key="1">
    <citation type="journal article" date="2014" name="Genome Announc.">
        <title>Draft genome sequence of Rhodosporidium toruloides CECT1137, an oleaginous yeast of biotechnological interest.</title>
        <authorList>
            <person name="Morin N."/>
            <person name="Calcas X."/>
            <person name="Devillers H."/>
            <person name="Durrens P."/>
            <person name="Sherman D.J."/>
            <person name="Nicaud J.-M."/>
            <person name="Neuveglise C."/>
        </authorList>
    </citation>
    <scope>NUCLEOTIDE SEQUENCE</scope>
    <source>
        <strain evidence="5">CECT1137</strain>
    </source>
</reference>
<organism evidence="5">
    <name type="scientific">Rhodotorula toruloides</name>
    <name type="common">Yeast</name>
    <name type="synonym">Rhodosporidium toruloides</name>
    <dbReference type="NCBI Taxonomy" id="5286"/>
    <lineage>
        <taxon>Eukaryota</taxon>
        <taxon>Fungi</taxon>
        <taxon>Dikarya</taxon>
        <taxon>Basidiomycota</taxon>
        <taxon>Pucciniomycotina</taxon>
        <taxon>Microbotryomycetes</taxon>
        <taxon>Sporidiobolales</taxon>
        <taxon>Sporidiobolaceae</taxon>
        <taxon>Rhodotorula</taxon>
    </lineage>
</organism>
<dbReference type="GO" id="GO:0008408">
    <property type="term" value="F:3'-5' exonuclease activity"/>
    <property type="evidence" value="ECO:0007669"/>
    <property type="project" value="InterPro"/>
</dbReference>
<dbReference type="AlphaFoldDB" id="A0A061ASQ3"/>
<dbReference type="CDD" id="cd06141">
    <property type="entry name" value="WRN_exo"/>
    <property type="match status" value="1"/>
</dbReference>
<dbReference type="InterPro" id="IPR002562">
    <property type="entry name" value="3'-5'_exonuclease_dom"/>
</dbReference>
<dbReference type="GO" id="GO:0005634">
    <property type="term" value="C:nucleus"/>
    <property type="evidence" value="ECO:0007669"/>
    <property type="project" value="TreeGrafter"/>
</dbReference>
<dbReference type="EMBL" id="LK052940">
    <property type="protein sequence ID" value="CDR40663.1"/>
    <property type="molecule type" value="Genomic_DNA"/>
</dbReference>
<feature type="domain" description="3'-5' exonuclease" evidence="4">
    <location>
        <begin position="440"/>
        <end position="624"/>
    </location>
</feature>
<feature type="compositionally biased region" description="Polar residues" evidence="3">
    <location>
        <begin position="80"/>
        <end position="98"/>
    </location>
</feature>
<feature type="compositionally biased region" description="Basic and acidic residues" evidence="3">
    <location>
        <begin position="386"/>
        <end position="395"/>
    </location>
</feature>
<dbReference type="PANTHER" id="PTHR13620">
    <property type="entry name" value="3-5 EXONUCLEASE"/>
    <property type="match status" value="1"/>
</dbReference>
<sequence>MQAWQPGDPIHFASRPEREERAVRGWSPGDPIRFGRVDEDAEVSRGTFAGRTGSPAKKQARKSTPSPRRPPEYSIATRATGPSSPRTNSPFDRSSASWVSHRFEPPSPSPSVESGAHKDDSFDSTARFSPSQHGAPQPAMPPYLPQAPSVSALPPPAPCVCALSSSMRSPRGATQVSQAEIDELVNGVDFEEDLPSSSDAAPLMVPGPSLDRRELENLVSGIDFSDGFDATDLDDSVEILAQPRPTTSRLPSSPTLPAAAPLAGAWPPRSPRLASTPPRPATPHLSAASRRRTPLRPCSAIIDLTNSSPSLPPPSVRSFATTSKAAMDWDDLLDDEDLHLRGGQPVSSAPAAETGHLTPAAAKPPPPAKPVSKHRKPPTARSRSAAADKENDPKATTRKGRPLSATALRNQASAEKDAAARAKWARTFNFREWAPRDIKVIYSTNADEVRQVLSTMEGPFGFDLEWNIYGPPSSRRAALVQVCDRKTVLLVHVARICGDSGKERKGFAFPDALKEFIEDDSKIKLGVNIGGDATKLRKDFDHSPRGVLDLNSIRLRHDPETIAHRRLVSLQQLVGSYLDCYLPKDSDIRCSRWHERLSEQQLEYAANDVYSSLMVVHAIHSLADLTPDEAHNDLRSLADSPPPRNVVPRQAPAAAADAEHAAPREAALAALSPRRLELFGYFSDPTLSFDDVHAKMNETGSMKPLSVVWTLLSTYAELRTKGVEDGFDVSRLRDFALAVEEDWSPRFLAEHGTLVTELRRVAPAQSKASG</sequence>
<dbReference type="SUPFAM" id="SSF53098">
    <property type="entry name" value="Ribonuclease H-like"/>
    <property type="match status" value="1"/>
</dbReference>
<dbReference type="InterPro" id="IPR051132">
    <property type="entry name" value="3-5_Exonuclease_domain"/>
</dbReference>
<feature type="compositionally biased region" description="Basic and acidic residues" evidence="3">
    <location>
        <begin position="14"/>
        <end position="23"/>
    </location>
</feature>
<evidence type="ECO:0000313" key="5">
    <source>
        <dbReference type="EMBL" id="CDR40663.1"/>
    </source>
</evidence>
<feature type="compositionally biased region" description="Polar residues" evidence="3">
    <location>
        <begin position="123"/>
        <end position="134"/>
    </location>
</feature>
<dbReference type="InterPro" id="IPR012337">
    <property type="entry name" value="RNaseH-like_sf"/>
</dbReference>
<proteinExistence type="predicted"/>
<dbReference type="OrthoDB" id="1920326at2759"/>
<evidence type="ECO:0000256" key="2">
    <source>
        <dbReference type="ARBA" id="ARBA00022801"/>
    </source>
</evidence>
<name>A0A061ASQ3_RHOTO</name>
<feature type="region of interest" description="Disordered" evidence="3">
    <location>
        <begin position="1"/>
        <end position="152"/>
    </location>
</feature>
<dbReference type="SMART" id="SM00474">
    <property type="entry name" value="35EXOc"/>
    <property type="match status" value="1"/>
</dbReference>
<keyword evidence="1" id="KW-0540">Nuclease</keyword>
<protein>
    <submittedName>
        <fullName evidence="5">RHTO0S05e05996g1_1</fullName>
    </submittedName>
</protein>
<dbReference type="GO" id="GO:0003676">
    <property type="term" value="F:nucleic acid binding"/>
    <property type="evidence" value="ECO:0007669"/>
    <property type="project" value="InterPro"/>
</dbReference>